<dbReference type="Pfam" id="PF13524">
    <property type="entry name" value="Glyco_trans_1_2"/>
    <property type="match status" value="1"/>
</dbReference>
<dbReference type="RefSeq" id="WP_172235427.1">
    <property type="nucleotide sequence ID" value="NZ_JABFDP010000001.1"/>
</dbReference>
<sequence length="356" mass="40370">MLISRRQPPFAGWVAIDEFEDLFARFSDGHILCAEHRSIRTIVGRTKSRLFGPFLRLDDASAGDVLLVVARNPSDLRMVRALPDARKRFRQIVGYVIDSYFLEAYGRWAGQYDHVFSTSEEGAELLRRKFGVSSSVLRQGFDCLRWANTDAGRSIDVIGFGRQPDSYHQRFQAEFHTDRSKVLYLHSPLGVHTGPGVYTERPMLLKLLQRAKISLAFHMLVDPIGNRPRDAGFVTSRWLESLGTGCVVVGKRPVGVMADEMFPWPNATIEVPDDPARAVALITELLEDPGFIADTRARNVAEMCRRHDWRYRIRDIYKHLQLPEPELLKRELQALDSLKLQPPLQAVATRGLSGFG</sequence>
<dbReference type="Proteomes" id="UP001314635">
    <property type="component" value="Unassembled WGS sequence"/>
</dbReference>
<keyword evidence="3" id="KW-1185">Reference proteome</keyword>
<dbReference type="EMBL" id="JAFCLK010000005">
    <property type="protein sequence ID" value="MBR1135297.1"/>
    <property type="molecule type" value="Genomic_DNA"/>
</dbReference>
<protein>
    <submittedName>
        <fullName evidence="2">Glycosyltransferase family 1 protein</fullName>
    </submittedName>
</protein>
<feature type="domain" description="Spore protein YkvP/CgeB glycosyl transferase-like" evidence="1">
    <location>
        <begin position="199"/>
        <end position="316"/>
    </location>
</feature>
<gene>
    <name evidence="2" type="ORF">JQ619_05940</name>
</gene>
<dbReference type="InterPro" id="IPR055259">
    <property type="entry name" value="YkvP/CgeB_Glyco_trans-like"/>
</dbReference>
<evidence type="ECO:0000313" key="2">
    <source>
        <dbReference type="EMBL" id="MBR1135297.1"/>
    </source>
</evidence>
<reference evidence="3" key="1">
    <citation type="journal article" date="2021" name="ISME J.">
        <title>Evolutionary origin and ecological implication of a unique nif island in free-living Bradyrhizobium lineages.</title>
        <authorList>
            <person name="Tao J."/>
        </authorList>
    </citation>
    <scope>NUCLEOTIDE SEQUENCE [LARGE SCALE GENOMIC DNA]</scope>
    <source>
        <strain evidence="3">SZCCT0094</strain>
    </source>
</reference>
<accession>A0ABS5G1Y5</accession>
<comment type="caution">
    <text evidence="2">The sequence shown here is derived from an EMBL/GenBank/DDBJ whole genome shotgun (WGS) entry which is preliminary data.</text>
</comment>
<organism evidence="2 3">
    <name type="scientific">Bradyrhizobium denitrificans</name>
    <dbReference type="NCBI Taxonomy" id="2734912"/>
    <lineage>
        <taxon>Bacteria</taxon>
        <taxon>Pseudomonadati</taxon>
        <taxon>Pseudomonadota</taxon>
        <taxon>Alphaproteobacteria</taxon>
        <taxon>Hyphomicrobiales</taxon>
        <taxon>Nitrobacteraceae</taxon>
        <taxon>Bradyrhizobium</taxon>
    </lineage>
</organism>
<evidence type="ECO:0000259" key="1">
    <source>
        <dbReference type="Pfam" id="PF13524"/>
    </source>
</evidence>
<proteinExistence type="predicted"/>
<evidence type="ECO:0000313" key="3">
    <source>
        <dbReference type="Proteomes" id="UP001314635"/>
    </source>
</evidence>
<name>A0ABS5G1Y5_9BRAD</name>